<gene>
    <name evidence="1" type="ORF">SAMN05216555_101336</name>
</gene>
<evidence type="ECO:0000313" key="2">
    <source>
        <dbReference type="Proteomes" id="UP000182130"/>
    </source>
</evidence>
<reference evidence="2" key="1">
    <citation type="submission" date="2016-10" db="EMBL/GenBank/DDBJ databases">
        <authorList>
            <person name="Varghese N."/>
            <person name="Submissions S."/>
        </authorList>
    </citation>
    <scope>NUCLEOTIDE SEQUENCE [LARGE SCALE GENOMIC DNA]</scope>
    <source>
        <strain evidence="2">CGMCC 1.10783</strain>
    </source>
</reference>
<accession>A0A1G8IRZ9</accession>
<dbReference type="STRING" id="1045773.SAMN05216555_101336"/>
<dbReference type="AlphaFoldDB" id="A0A1G8IRZ9"/>
<name>A0A1G8IRZ9_9MICC</name>
<keyword evidence="2" id="KW-1185">Reference proteome</keyword>
<sequence>MTSLTDIWPAFGLVLSTPRLQLKPVQDMDLPALLDAARSGIHEPGRSPFSTP</sequence>
<dbReference type="Proteomes" id="UP000182130">
    <property type="component" value="Unassembled WGS sequence"/>
</dbReference>
<proteinExistence type="predicted"/>
<dbReference type="Gene3D" id="3.40.630.30">
    <property type="match status" value="1"/>
</dbReference>
<dbReference type="EMBL" id="FNEI01000001">
    <property type="protein sequence ID" value="SDI21699.1"/>
    <property type="molecule type" value="Genomic_DNA"/>
</dbReference>
<organism evidence="1 2">
    <name type="scientific">Arthrobacter cupressi</name>
    <dbReference type="NCBI Taxonomy" id="1045773"/>
    <lineage>
        <taxon>Bacteria</taxon>
        <taxon>Bacillati</taxon>
        <taxon>Actinomycetota</taxon>
        <taxon>Actinomycetes</taxon>
        <taxon>Micrococcales</taxon>
        <taxon>Micrococcaceae</taxon>
        <taxon>Arthrobacter</taxon>
    </lineage>
</organism>
<evidence type="ECO:0000313" key="1">
    <source>
        <dbReference type="EMBL" id="SDI21699.1"/>
    </source>
</evidence>
<protein>
    <submittedName>
        <fullName evidence="1">Uncharacterized protein</fullName>
    </submittedName>
</protein>